<dbReference type="InterPro" id="IPR029058">
    <property type="entry name" value="AB_hydrolase_fold"/>
</dbReference>
<dbReference type="InterPro" id="IPR000073">
    <property type="entry name" value="AB_hydrolase_1"/>
</dbReference>
<dbReference type="InterPro" id="IPR000639">
    <property type="entry name" value="Epox_hydrolase-like"/>
</dbReference>
<dbReference type="PANTHER" id="PTHR43194:SF2">
    <property type="entry name" value="PEROXISOMAL MEMBRANE PROTEIN LPX1"/>
    <property type="match status" value="1"/>
</dbReference>
<feature type="region of interest" description="Disordered" evidence="1">
    <location>
        <begin position="1"/>
        <end position="20"/>
    </location>
</feature>
<evidence type="ECO:0000256" key="1">
    <source>
        <dbReference type="SAM" id="MobiDB-lite"/>
    </source>
</evidence>
<dbReference type="GO" id="GO:0016787">
    <property type="term" value="F:hydrolase activity"/>
    <property type="evidence" value="ECO:0007669"/>
    <property type="project" value="UniProtKB-KW"/>
</dbReference>
<evidence type="ECO:0000313" key="3">
    <source>
        <dbReference type="EMBL" id="GAA3574745.1"/>
    </source>
</evidence>
<dbReference type="SUPFAM" id="SSF53474">
    <property type="entry name" value="alpha/beta-Hydrolases"/>
    <property type="match status" value="1"/>
</dbReference>
<name>A0ABP6XZX4_9ACTN</name>
<dbReference type="Gene3D" id="3.40.50.1820">
    <property type="entry name" value="alpha/beta hydrolase"/>
    <property type="match status" value="1"/>
</dbReference>
<proteinExistence type="predicted"/>
<dbReference type="InterPro" id="IPR050228">
    <property type="entry name" value="Carboxylesterase_BioH"/>
</dbReference>
<dbReference type="PRINTS" id="PR00412">
    <property type="entry name" value="EPOXHYDRLASE"/>
</dbReference>
<dbReference type="Proteomes" id="UP001500767">
    <property type="component" value="Unassembled WGS sequence"/>
</dbReference>
<keyword evidence="4" id="KW-1185">Reference proteome</keyword>
<sequence length="316" mass="34406">MRSSGHPTTRPRTLPPGYAPRVPTVTTDVLELAYTVLGPAEGAPVVLLHGWPDAARSWGPVAARLADAGHRVLLPEWRGTGGTTFRSAETVRDATAAALASDVLDLVDALGVDRFAVVGHDWGARVAYQLAALVPERLSSIAALALAYQPRGTFAFPSFAQAQNFWYQWLMYVDAGAEAVRADPVGFARRQWETWSPPGWWDEAELEATAAVAFRHPDWPATTLNGYRTRFLADEPVDARYDDVRARVAAVEHLTVPTLMVQGGADTCDPPSESEGQEGHFDAYERVVVEGVGHFPQREAPERVADLVLAHLAAHR</sequence>
<keyword evidence="3" id="KW-0378">Hydrolase</keyword>
<protein>
    <submittedName>
        <fullName evidence="3">Alpha/beta hydrolase</fullName>
    </submittedName>
</protein>
<feature type="domain" description="AB hydrolase-1" evidence="2">
    <location>
        <begin position="44"/>
        <end position="300"/>
    </location>
</feature>
<accession>A0ABP6XZX4</accession>
<dbReference type="PANTHER" id="PTHR43194">
    <property type="entry name" value="HYDROLASE ALPHA/BETA FOLD FAMILY"/>
    <property type="match status" value="1"/>
</dbReference>
<dbReference type="Pfam" id="PF00561">
    <property type="entry name" value="Abhydrolase_1"/>
    <property type="match status" value="1"/>
</dbReference>
<evidence type="ECO:0000259" key="2">
    <source>
        <dbReference type="Pfam" id="PF00561"/>
    </source>
</evidence>
<organism evidence="3 4">
    <name type="scientific">Microlunatus spumicola</name>
    <dbReference type="NCBI Taxonomy" id="81499"/>
    <lineage>
        <taxon>Bacteria</taxon>
        <taxon>Bacillati</taxon>
        <taxon>Actinomycetota</taxon>
        <taxon>Actinomycetes</taxon>
        <taxon>Propionibacteriales</taxon>
        <taxon>Propionibacteriaceae</taxon>
        <taxon>Microlunatus</taxon>
    </lineage>
</organism>
<dbReference type="EMBL" id="BAAAYR010000004">
    <property type="protein sequence ID" value="GAA3574745.1"/>
    <property type="molecule type" value="Genomic_DNA"/>
</dbReference>
<evidence type="ECO:0000313" key="4">
    <source>
        <dbReference type="Proteomes" id="UP001500767"/>
    </source>
</evidence>
<gene>
    <name evidence="3" type="ORF">GCM10022197_34790</name>
</gene>
<comment type="caution">
    <text evidence="3">The sequence shown here is derived from an EMBL/GenBank/DDBJ whole genome shotgun (WGS) entry which is preliminary data.</text>
</comment>
<reference evidence="4" key="1">
    <citation type="journal article" date="2019" name="Int. J. Syst. Evol. Microbiol.">
        <title>The Global Catalogue of Microorganisms (GCM) 10K type strain sequencing project: providing services to taxonomists for standard genome sequencing and annotation.</title>
        <authorList>
            <consortium name="The Broad Institute Genomics Platform"/>
            <consortium name="The Broad Institute Genome Sequencing Center for Infectious Disease"/>
            <person name="Wu L."/>
            <person name="Ma J."/>
        </authorList>
    </citation>
    <scope>NUCLEOTIDE SEQUENCE [LARGE SCALE GENOMIC DNA]</scope>
    <source>
        <strain evidence="4">JCM 16540</strain>
    </source>
</reference>
<feature type="compositionally biased region" description="Polar residues" evidence="1">
    <location>
        <begin position="1"/>
        <end position="11"/>
    </location>
</feature>